<dbReference type="STRING" id="4081.A0A3Q7I101"/>
<organism evidence="1">
    <name type="scientific">Solanum lycopersicum</name>
    <name type="common">Tomato</name>
    <name type="synonym">Lycopersicon esculentum</name>
    <dbReference type="NCBI Taxonomy" id="4081"/>
    <lineage>
        <taxon>Eukaryota</taxon>
        <taxon>Viridiplantae</taxon>
        <taxon>Streptophyta</taxon>
        <taxon>Embryophyta</taxon>
        <taxon>Tracheophyta</taxon>
        <taxon>Spermatophyta</taxon>
        <taxon>Magnoliopsida</taxon>
        <taxon>eudicotyledons</taxon>
        <taxon>Gunneridae</taxon>
        <taxon>Pentapetalae</taxon>
        <taxon>asterids</taxon>
        <taxon>lamiids</taxon>
        <taxon>Solanales</taxon>
        <taxon>Solanaceae</taxon>
        <taxon>Solanoideae</taxon>
        <taxon>Solaneae</taxon>
        <taxon>Solanum</taxon>
        <taxon>Solanum subgen. Lycopersicon</taxon>
    </lineage>
</organism>
<dbReference type="Gramene" id="Solyc09g037010.2.1">
    <property type="protein sequence ID" value="Solyc09g037010.2.1"/>
    <property type="gene ID" value="Solyc09g037010.2"/>
</dbReference>
<dbReference type="InParanoid" id="A0A3Q7I101"/>
<accession>A0A3Q7I101</accession>
<name>A0A3Q7I101_SOLLC</name>
<dbReference type="Proteomes" id="UP000004994">
    <property type="component" value="Chromosome 9"/>
</dbReference>
<keyword evidence="2" id="KW-1185">Reference proteome</keyword>
<reference evidence="1" key="2">
    <citation type="submission" date="2019-01" db="UniProtKB">
        <authorList>
            <consortium name="EnsemblPlants"/>
        </authorList>
    </citation>
    <scope>IDENTIFICATION</scope>
    <source>
        <strain evidence="1">cv. Heinz 1706</strain>
    </source>
</reference>
<evidence type="ECO:0000313" key="2">
    <source>
        <dbReference type="Proteomes" id="UP000004994"/>
    </source>
</evidence>
<dbReference type="AlphaFoldDB" id="A0A3Q7I101"/>
<evidence type="ECO:0000313" key="1">
    <source>
        <dbReference type="EnsemblPlants" id="Solyc09g037010.2.1"/>
    </source>
</evidence>
<dbReference type="EnsemblPlants" id="Solyc09g037010.2.1">
    <property type="protein sequence ID" value="Solyc09g037010.2.1"/>
    <property type="gene ID" value="Solyc09g037010.2"/>
</dbReference>
<protein>
    <submittedName>
        <fullName evidence="1">Uncharacterized protein</fullName>
    </submittedName>
</protein>
<dbReference type="PaxDb" id="4081-Solyc09g037010.1.1"/>
<sequence length="126" mass="14001">MIAANCVPPVRLINRVLKMIGRVDRHFNIELLKESPSPAIRTCTTLAQLQVLLVAGHNLVRLVRSLEMTLSSSNIPPEILATLLNLDGDAEYSLLVNLKRLNDVQLSRRISIEILHNDLTQTASKA</sequence>
<reference evidence="1" key="1">
    <citation type="journal article" date="2012" name="Nature">
        <title>The tomato genome sequence provides insights into fleshy fruit evolution.</title>
        <authorList>
            <consortium name="Tomato Genome Consortium"/>
        </authorList>
    </citation>
    <scope>NUCLEOTIDE SEQUENCE [LARGE SCALE GENOMIC DNA]</scope>
    <source>
        <strain evidence="1">cv. Heinz 1706</strain>
    </source>
</reference>
<proteinExistence type="predicted"/>